<name>A0A0R2RIG3_9BACT</name>
<dbReference type="Gene3D" id="2.60.120.260">
    <property type="entry name" value="Galactose-binding domain-like"/>
    <property type="match status" value="1"/>
</dbReference>
<sequence>MKTIALYTAAICVAFSCSWVQAAPELINGSFEEGGTPSDTAVGWTRWGEWINRETDWKPVRTGQAVLGYHHWQIPSEADSGVWQEVKGVKVGQKVKFSIFMMVDSVSGNQARAEYVELRLEYSKNGWQENLAQKRVLLKDFPTDEAWHAIEVEGVASTEKLRVVLSITPSLDEIPRAGAVKFDDAKLELN</sequence>
<organism evidence="2 3">
    <name type="scientific">Verrucomicrobia subdivision 6 bacterium BACL9 MAG-120507-bin52</name>
    <dbReference type="NCBI Taxonomy" id="1655590"/>
    <lineage>
        <taxon>Bacteria</taxon>
        <taxon>Pseudomonadati</taxon>
        <taxon>Verrucomicrobiota</taxon>
        <taxon>Verrucomicrobiia</taxon>
        <taxon>Verrucomicrobiales</taxon>
        <taxon>Verrucomicrobia subdivision 6</taxon>
    </lineage>
</organism>
<dbReference type="AlphaFoldDB" id="A0A0R2RIG3"/>
<evidence type="ECO:0000313" key="3">
    <source>
        <dbReference type="Proteomes" id="UP000051269"/>
    </source>
</evidence>
<dbReference type="EMBL" id="LIBO01000128">
    <property type="protein sequence ID" value="KRO62129.1"/>
    <property type="molecule type" value="Genomic_DNA"/>
</dbReference>
<gene>
    <name evidence="2" type="ORF">ABR82_02855</name>
</gene>
<feature type="signal peptide" evidence="1">
    <location>
        <begin position="1"/>
        <end position="22"/>
    </location>
</feature>
<dbReference type="PROSITE" id="PS51257">
    <property type="entry name" value="PROKAR_LIPOPROTEIN"/>
    <property type="match status" value="1"/>
</dbReference>
<evidence type="ECO:0000313" key="2">
    <source>
        <dbReference type="EMBL" id="KRO62129.1"/>
    </source>
</evidence>
<dbReference type="Proteomes" id="UP000051269">
    <property type="component" value="Unassembled WGS sequence"/>
</dbReference>
<reference evidence="2 3" key="1">
    <citation type="submission" date="2015-10" db="EMBL/GenBank/DDBJ databases">
        <title>Metagenome-Assembled Genomes uncover a global brackish microbiome.</title>
        <authorList>
            <person name="Hugerth L.W."/>
            <person name="Larsson J."/>
            <person name="Alneberg J."/>
            <person name="Lindh M.V."/>
            <person name="Legrand C."/>
            <person name="Pinhassi J."/>
            <person name="Andersson A.F."/>
        </authorList>
    </citation>
    <scope>NUCLEOTIDE SEQUENCE [LARGE SCALE GENOMIC DNA]</scope>
    <source>
        <strain evidence="2">BACL18 MAG-120507-bin52</strain>
    </source>
</reference>
<proteinExistence type="predicted"/>
<evidence type="ECO:0008006" key="4">
    <source>
        <dbReference type="Google" id="ProtNLM"/>
    </source>
</evidence>
<comment type="caution">
    <text evidence="2">The sequence shown here is derived from an EMBL/GenBank/DDBJ whole genome shotgun (WGS) entry which is preliminary data.</text>
</comment>
<accession>A0A0R2RIG3</accession>
<keyword evidence="1" id="KW-0732">Signal</keyword>
<protein>
    <recommendedName>
        <fullName evidence="4">CBM-cenC domain-containing protein</fullName>
    </recommendedName>
</protein>
<feature type="chain" id="PRO_5006422801" description="CBM-cenC domain-containing protein" evidence="1">
    <location>
        <begin position="23"/>
        <end position="190"/>
    </location>
</feature>
<evidence type="ECO:0000256" key="1">
    <source>
        <dbReference type="SAM" id="SignalP"/>
    </source>
</evidence>